<dbReference type="OrthoDB" id="5519740at2759"/>
<dbReference type="EMBL" id="JANBUW010000003">
    <property type="protein sequence ID" value="KAJ2852382.1"/>
    <property type="molecule type" value="Genomic_DNA"/>
</dbReference>
<keyword evidence="3" id="KW-1185">Reference proteome</keyword>
<sequence length="107" mass="11708">MSSAEPAPTSFLVIIDDHTDADALSRRLATRPAHLAEATRRRQANTLVSGGAILDSHESGKMIGSALIVNAQSPDHVLEMLKSDPYCKQNAWNIDSAKIYPYREANF</sequence>
<dbReference type="AlphaFoldDB" id="A0A9W8M2M4"/>
<dbReference type="InterPro" id="IPR011008">
    <property type="entry name" value="Dimeric_a/b-barrel"/>
</dbReference>
<dbReference type="PANTHER" id="PTHR33606">
    <property type="entry name" value="PROTEIN YCII"/>
    <property type="match status" value="1"/>
</dbReference>
<dbReference type="InterPro" id="IPR051807">
    <property type="entry name" value="Sec-metab_biosynth-assoc"/>
</dbReference>
<feature type="domain" description="YCII-related" evidence="1">
    <location>
        <begin position="19"/>
        <end position="93"/>
    </location>
</feature>
<comment type="caution">
    <text evidence="2">The sequence shown here is derived from an EMBL/GenBank/DDBJ whole genome shotgun (WGS) entry which is preliminary data.</text>
</comment>
<evidence type="ECO:0000313" key="3">
    <source>
        <dbReference type="Proteomes" id="UP001139887"/>
    </source>
</evidence>
<dbReference type="Proteomes" id="UP001139887">
    <property type="component" value="Unassembled WGS sequence"/>
</dbReference>
<dbReference type="InterPro" id="IPR005545">
    <property type="entry name" value="YCII"/>
</dbReference>
<reference evidence="2" key="1">
    <citation type="submission" date="2022-07" db="EMBL/GenBank/DDBJ databases">
        <title>Phylogenomic reconstructions and comparative analyses of Kickxellomycotina fungi.</title>
        <authorList>
            <person name="Reynolds N.K."/>
            <person name="Stajich J.E."/>
            <person name="Barry K."/>
            <person name="Grigoriev I.V."/>
            <person name="Crous P."/>
            <person name="Smith M.E."/>
        </authorList>
    </citation>
    <scope>NUCLEOTIDE SEQUENCE</scope>
    <source>
        <strain evidence="2">NRRL 1566</strain>
    </source>
</reference>
<organism evidence="2 3">
    <name type="scientific">Coemansia brasiliensis</name>
    <dbReference type="NCBI Taxonomy" id="2650707"/>
    <lineage>
        <taxon>Eukaryota</taxon>
        <taxon>Fungi</taxon>
        <taxon>Fungi incertae sedis</taxon>
        <taxon>Zoopagomycota</taxon>
        <taxon>Kickxellomycotina</taxon>
        <taxon>Kickxellomycetes</taxon>
        <taxon>Kickxellales</taxon>
        <taxon>Kickxellaceae</taxon>
        <taxon>Coemansia</taxon>
    </lineage>
</organism>
<gene>
    <name evidence="2" type="ORF">IWW36_000269</name>
</gene>
<dbReference type="SUPFAM" id="SSF54909">
    <property type="entry name" value="Dimeric alpha+beta barrel"/>
    <property type="match status" value="1"/>
</dbReference>
<dbReference type="Gene3D" id="3.30.70.1060">
    <property type="entry name" value="Dimeric alpha+beta barrel"/>
    <property type="match status" value="1"/>
</dbReference>
<evidence type="ECO:0000259" key="1">
    <source>
        <dbReference type="Pfam" id="PF03795"/>
    </source>
</evidence>
<dbReference type="Pfam" id="PF03795">
    <property type="entry name" value="YCII"/>
    <property type="match status" value="1"/>
</dbReference>
<dbReference type="PANTHER" id="PTHR33606:SF3">
    <property type="entry name" value="PROTEIN YCII"/>
    <property type="match status" value="1"/>
</dbReference>
<name>A0A9W8M2M4_9FUNG</name>
<protein>
    <recommendedName>
        <fullName evidence="1">YCII-related domain-containing protein</fullName>
    </recommendedName>
</protein>
<proteinExistence type="predicted"/>
<evidence type="ECO:0000313" key="2">
    <source>
        <dbReference type="EMBL" id="KAJ2852382.1"/>
    </source>
</evidence>
<accession>A0A9W8M2M4</accession>